<comment type="cofactor">
    <cofactor evidence="1">
        <name>heme</name>
        <dbReference type="ChEBI" id="CHEBI:30413"/>
    </cofactor>
</comment>
<dbReference type="PROSITE" id="PS00086">
    <property type="entry name" value="CYTOCHROME_P450"/>
    <property type="match status" value="1"/>
</dbReference>
<evidence type="ECO:0000256" key="6">
    <source>
        <dbReference type="RuleBase" id="RU000461"/>
    </source>
</evidence>
<keyword evidence="4 6" id="KW-0479">Metal-binding</keyword>
<protein>
    <recommendedName>
        <fullName evidence="9">Cytochrome P450</fullName>
    </recommendedName>
</protein>
<accession>A0ABR4B6E0</accession>
<evidence type="ECO:0000256" key="3">
    <source>
        <dbReference type="ARBA" id="ARBA00022617"/>
    </source>
</evidence>
<evidence type="ECO:0000256" key="1">
    <source>
        <dbReference type="ARBA" id="ARBA00001971"/>
    </source>
</evidence>
<dbReference type="SUPFAM" id="SSF48264">
    <property type="entry name" value="Cytochrome P450"/>
    <property type="match status" value="1"/>
</dbReference>
<reference evidence="7 8" key="1">
    <citation type="submission" date="2024-09" db="EMBL/GenBank/DDBJ databases">
        <title>Rethinking Asexuality: The Enigmatic Case of Functional Sexual Genes in Lepraria (Stereocaulaceae).</title>
        <authorList>
            <person name="Doellman M."/>
            <person name="Sun Y."/>
            <person name="Barcenas-Pena A."/>
            <person name="Lumbsch H.T."/>
            <person name="Grewe F."/>
        </authorList>
    </citation>
    <scope>NUCLEOTIDE SEQUENCE [LARGE SCALE GENOMIC DNA]</scope>
    <source>
        <strain evidence="7 8">Grewe 0041</strain>
    </source>
</reference>
<dbReference type="InterPro" id="IPR050121">
    <property type="entry name" value="Cytochrome_P450_monoxygenase"/>
</dbReference>
<organism evidence="7 8">
    <name type="scientific">Lepraria finkii</name>
    <dbReference type="NCBI Taxonomy" id="1340010"/>
    <lineage>
        <taxon>Eukaryota</taxon>
        <taxon>Fungi</taxon>
        <taxon>Dikarya</taxon>
        <taxon>Ascomycota</taxon>
        <taxon>Pezizomycotina</taxon>
        <taxon>Lecanoromycetes</taxon>
        <taxon>OSLEUM clade</taxon>
        <taxon>Lecanoromycetidae</taxon>
        <taxon>Lecanorales</taxon>
        <taxon>Lecanorineae</taxon>
        <taxon>Stereocaulaceae</taxon>
        <taxon>Lepraria</taxon>
    </lineage>
</organism>
<evidence type="ECO:0000313" key="8">
    <source>
        <dbReference type="Proteomes" id="UP001590951"/>
    </source>
</evidence>
<evidence type="ECO:0008006" key="9">
    <source>
        <dbReference type="Google" id="ProtNLM"/>
    </source>
</evidence>
<name>A0ABR4B6E0_9LECA</name>
<comment type="caution">
    <text evidence="7">The sequence shown here is derived from an EMBL/GenBank/DDBJ whole genome shotgun (WGS) entry which is preliminary data.</text>
</comment>
<evidence type="ECO:0000256" key="5">
    <source>
        <dbReference type="ARBA" id="ARBA00023004"/>
    </source>
</evidence>
<dbReference type="PRINTS" id="PR00463">
    <property type="entry name" value="EP450I"/>
</dbReference>
<keyword evidence="5 6" id="KW-0408">Iron</keyword>
<dbReference type="PANTHER" id="PTHR24305">
    <property type="entry name" value="CYTOCHROME P450"/>
    <property type="match status" value="1"/>
</dbReference>
<dbReference type="InterPro" id="IPR017972">
    <property type="entry name" value="Cyt_P450_CS"/>
</dbReference>
<keyword evidence="8" id="KW-1185">Reference proteome</keyword>
<dbReference type="PANTHER" id="PTHR24305:SF210">
    <property type="entry name" value="CYTOCHROME P450 MONOOXYGENASE ASQL-RELATED"/>
    <property type="match status" value="1"/>
</dbReference>
<sequence length="538" mass="60845">MATLARGSPLLLSSLRAPLFLLLLEQMMTMSVEIQWEAFQHPGSFALYSLLLCQAFLVLRAVYNIYFHPLSSFPGPRSAAASNIPYVIAQVRGKLPHWVSALHQTYASPIIRISPTELSFIDGEAWKDIYGHRAGHTPFEKDLLVYGKPPNGVHSLLTAPKEDHTRMRRVIDHAFSDKASREQEPIVTGYVNNLIKRLHDQISGSNQGQVDVVKWYNWMSFDIIGDLSFGQSFNCLETQTCHPWVETIFGNLKGISFMGACNRFTILQYVLPFLIPKRIKRMIEEHWAATTANVDRRLELGNDRPDFMSPIIKHNNDEKASLRHEEMMSNASLFVIAGSESVATNLSGTTYYLLQNSDGMRRITEEIDSAFTSEDQITAQSVANLPYLQACLSETNRIYPTALTGQAVRVPPAGDTICGQWVPGGTGVTINQYAAYRSPTNFTDPNQYVPERWLENPRYASDDKSVFQPFSVGPRNCIGKGLAILETRLVLARMIWNFTMELSEETDLHWEDQQVFLSWQKKPLVVKLKARKRSKKPL</sequence>
<keyword evidence="6" id="KW-0503">Monooxygenase</keyword>
<comment type="similarity">
    <text evidence="2 6">Belongs to the cytochrome P450 family.</text>
</comment>
<dbReference type="InterPro" id="IPR002401">
    <property type="entry name" value="Cyt_P450_E_grp-I"/>
</dbReference>
<evidence type="ECO:0000313" key="7">
    <source>
        <dbReference type="EMBL" id="KAL2053426.1"/>
    </source>
</evidence>
<dbReference type="Proteomes" id="UP001590951">
    <property type="component" value="Unassembled WGS sequence"/>
</dbReference>
<dbReference type="Pfam" id="PF00067">
    <property type="entry name" value="p450"/>
    <property type="match status" value="1"/>
</dbReference>
<dbReference type="CDD" id="cd11058">
    <property type="entry name" value="CYP60B-like"/>
    <property type="match status" value="1"/>
</dbReference>
<evidence type="ECO:0000256" key="2">
    <source>
        <dbReference type="ARBA" id="ARBA00010617"/>
    </source>
</evidence>
<gene>
    <name evidence="7" type="ORF">ABVK25_006420</name>
</gene>
<keyword evidence="3 6" id="KW-0349">Heme</keyword>
<keyword evidence="6" id="KW-0560">Oxidoreductase</keyword>
<dbReference type="InterPro" id="IPR001128">
    <property type="entry name" value="Cyt_P450"/>
</dbReference>
<dbReference type="PRINTS" id="PR00385">
    <property type="entry name" value="P450"/>
</dbReference>
<evidence type="ECO:0000256" key="4">
    <source>
        <dbReference type="ARBA" id="ARBA00022723"/>
    </source>
</evidence>
<dbReference type="Gene3D" id="1.10.630.10">
    <property type="entry name" value="Cytochrome P450"/>
    <property type="match status" value="1"/>
</dbReference>
<dbReference type="InterPro" id="IPR036396">
    <property type="entry name" value="Cyt_P450_sf"/>
</dbReference>
<proteinExistence type="inferred from homology"/>
<dbReference type="EMBL" id="JBHFEH010000021">
    <property type="protein sequence ID" value="KAL2053426.1"/>
    <property type="molecule type" value="Genomic_DNA"/>
</dbReference>